<dbReference type="GO" id="GO:0006635">
    <property type="term" value="P:fatty acid beta-oxidation"/>
    <property type="evidence" value="ECO:0007669"/>
    <property type="project" value="TreeGrafter"/>
</dbReference>
<dbReference type="Gene3D" id="1.10.12.10">
    <property type="entry name" value="Lyase 2-enoyl-coa Hydratase, Chain A, domain 2"/>
    <property type="match status" value="1"/>
</dbReference>
<accession>A0A0V8JAC9</accession>
<dbReference type="InterPro" id="IPR029045">
    <property type="entry name" value="ClpP/crotonase-like_dom_sf"/>
</dbReference>
<dbReference type="InterPro" id="IPR018376">
    <property type="entry name" value="Enoyl-CoA_hyd/isom_CS"/>
</dbReference>
<sequence length="258" mass="28662">MADFQSIKTKVEDGIALIELNRPDVLNAISRGMVTEIRSAFETFDKHDAVKAIVLTGNEKAFAAGADIDEMMEDDAVTLELLNQFKDWDQLHTIKKPVIGAVSGYCFGGGFELALCCDILFASEKAQFGFPEIKLGVMPGAGGTVKLTKLMGPKNALEWLWLGEPMTAKEAQKHGIINRIVAPELVVEEAMKFARTIADKAPLSLRLIKESVRYAADHSVQDGMQLERKNFYLLFSSEDQKEGMKAFTEKRYPHFKGK</sequence>
<dbReference type="FunFam" id="3.90.226.10:FF:000009">
    <property type="entry name" value="Carnitinyl-CoA dehydratase"/>
    <property type="match status" value="1"/>
</dbReference>
<dbReference type="PANTHER" id="PTHR11941">
    <property type="entry name" value="ENOYL-COA HYDRATASE-RELATED"/>
    <property type="match status" value="1"/>
</dbReference>
<comment type="similarity">
    <text evidence="1 3">Belongs to the enoyl-CoA hydratase/isomerase family.</text>
</comment>
<name>A0A0V8JAC9_9BACL</name>
<comment type="caution">
    <text evidence="4">The sequence shown here is derived from an EMBL/GenBank/DDBJ whole genome shotgun (WGS) entry which is preliminary data.</text>
</comment>
<dbReference type="InterPro" id="IPR014748">
    <property type="entry name" value="Enoyl-CoA_hydra_C"/>
</dbReference>
<keyword evidence="5" id="KW-1185">Reference proteome</keyword>
<dbReference type="Gene3D" id="3.90.226.10">
    <property type="entry name" value="2-enoyl-CoA Hydratase, Chain A, domain 1"/>
    <property type="match status" value="1"/>
</dbReference>
<dbReference type="EC" id="4.2.1.17" evidence="4"/>
<dbReference type="SUPFAM" id="SSF52096">
    <property type="entry name" value="ClpP/crotonase"/>
    <property type="match status" value="1"/>
</dbReference>
<dbReference type="FunFam" id="1.10.12.10:FF:000001">
    <property type="entry name" value="Probable enoyl-CoA hydratase, mitochondrial"/>
    <property type="match status" value="1"/>
</dbReference>
<reference evidence="4 5" key="1">
    <citation type="journal article" date="2014" name="Antonie Van Leeuwenhoek">
        <title>Fictibacillus enclensis sp. nov., isolated from marine sediment.</title>
        <authorList>
            <person name="Dastager S.G."/>
            <person name="Mawlankar R."/>
            <person name="Srinivasan K."/>
            <person name="Tang S.K."/>
            <person name="Lee J.C."/>
            <person name="Ramana V.V."/>
            <person name="Shouche Y.S."/>
        </authorList>
    </citation>
    <scope>NUCLEOTIDE SEQUENCE [LARGE SCALE GENOMIC DNA]</scope>
    <source>
        <strain evidence="4 5">NIO-1003</strain>
    </source>
</reference>
<dbReference type="OrthoDB" id="9775794at2"/>
<evidence type="ECO:0000256" key="1">
    <source>
        <dbReference type="ARBA" id="ARBA00005254"/>
    </source>
</evidence>
<evidence type="ECO:0000256" key="3">
    <source>
        <dbReference type="RuleBase" id="RU003707"/>
    </source>
</evidence>
<dbReference type="PANTHER" id="PTHR11941:SF54">
    <property type="entry name" value="ENOYL-COA HYDRATASE, MITOCHONDRIAL"/>
    <property type="match status" value="1"/>
</dbReference>
<dbReference type="PROSITE" id="PS00166">
    <property type="entry name" value="ENOYL_COA_HYDRATASE"/>
    <property type="match status" value="1"/>
</dbReference>
<dbReference type="EMBL" id="LNQN01000001">
    <property type="protein sequence ID" value="KSU84130.1"/>
    <property type="molecule type" value="Genomic_DNA"/>
</dbReference>
<dbReference type="GO" id="GO:0004300">
    <property type="term" value="F:enoyl-CoA hydratase activity"/>
    <property type="evidence" value="ECO:0007669"/>
    <property type="project" value="UniProtKB-EC"/>
</dbReference>
<evidence type="ECO:0000313" key="4">
    <source>
        <dbReference type="EMBL" id="KSU84130.1"/>
    </source>
</evidence>
<organism evidence="4 5">
    <name type="scientific">Fictibacillus enclensis</name>
    <dbReference type="NCBI Taxonomy" id="1017270"/>
    <lineage>
        <taxon>Bacteria</taxon>
        <taxon>Bacillati</taxon>
        <taxon>Bacillota</taxon>
        <taxon>Bacilli</taxon>
        <taxon>Bacillales</taxon>
        <taxon>Fictibacillaceae</taxon>
        <taxon>Fictibacillus</taxon>
    </lineage>
</organism>
<gene>
    <name evidence="4" type="ORF">AS030_00745</name>
</gene>
<dbReference type="InterPro" id="IPR001753">
    <property type="entry name" value="Enoyl-CoA_hydra/iso"/>
</dbReference>
<evidence type="ECO:0000256" key="2">
    <source>
        <dbReference type="ARBA" id="ARBA00023239"/>
    </source>
</evidence>
<evidence type="ECO:0000313" key="5">
    <source>
        <dbReference type="Proteomes" id="UP000054099"/>
    </source>
</evidence>
<dbReference type="RefSeq" id="WP_061967299.1">
    <property type="nucleotide sequence ID" value="NZ_FMAV01000001.1"/>
</dbReference>
<dbReference type="CDD" id="cd06558">
    <property type="entry name" value="crotonase-like"/>
    <property type="match status" value="1"/>
</dbReference>
<dbReference type="AlphaFoldDB" id="A0A0V8JAC9"/>
<protein>
    <submittedName>
        <fullName evidence="4">Enoyl-CoA hydratase</fullName>
        <ecNumber evidence="4">4.2.1.17</ecNumber>
    </submittedName>
</protein>
<dbReference type="Pfam" id="PF00378">
    <property type="entry name" value="ECH_1"/>
    <property type="match status" value="1"/>
</dbReference>
<proteinExistence type="inferred from homology"/>
<keyword evidence="2 4" id="KW-0456">Lyase</keyword>
<dbReference type="Proteomes" id="UP000054099">
    <property type="component" value="Unassembled WGS sequence"/>
</dbReference>